<reference evidence="1 2" key="1">
    <citation type="submission" date="2019-12" db="EMBL/GenBank/DDBJ databases">
        <title>Deinococcus sp. HMF7620 Genome sequencing and assembly.</title>
        <authorList>
            <person name="Kang H."/>
            <person name="Kim H."/>
            <person name="Joh K."/>
        </authorList>
    </citation>
    <scope>NUCLEOTIDE SEQUENCE [LARGE SCALE GENOMIC DNA]</scope>
    <source>
        <strain evidence="1 2">HMF7620</strain>
    </source>
</reference>
<dbReference type="RefSeq" id="WP_157459059.1">
    <property type="nucleotide sequence ID" value="NZ_WQLB01000010.1"/>
</dbReference>
<dbReference type="EMBL" id="WQLB01000010">
    <property type="protein sequence ID" value="MVN87006.1"/>
    <property type="molecule type" value="Genomic_DNA"/>
</dbReference>
<gene>
    <name evidence="1" type="ORF">GO986_09530</name>
</gene>
<organism evidence="1 2">
    <name type="scientific">Deinococcus arboris</name>
    <dbReference type="NCBI Taxonomy" id="2682977"/>
    <lineage>
        <taxon>Bacteria</taxon>
        <taxon>Thermotogati</taxon>
        <taxon>Deinococcota</taxon>
        <taxon>Deinococci</taxon>
        <taxon>Deinococcales</taxon>
        <taxon>Deinococcaceae</taxon>
        <taxon>Deinococcus</taxon>
    </lineage>
</organism>
<sequence>MSGTSSAGQLSNSAWKVFYDGQRATAFSSSKTTPIYQSRKDPDCPTSADRWQGEVKSLVGHFASYFTQEEYYCGASPAILRTYGTLNLATGKPVGLLELFSRAEVLRALSGDPFVQKALRDYGITGAISDLETINEALEVTRCLSLQPFDFREFAFFDYQQAKSVAGVRLSLRAKFKSCSPGFTQLGLSMLAPAQLRPQFLEAKLKKNLMADR</sequence>
<evidence type="ECO:0000313" key="1">
    <source>
        <dbReference type="EMBL" id="MVN87006.1"/>
    </source>
</evidence>
<dbReference type="Proteomes" id="UP000483286">
    <property type="component" value="Unassembled WGS sequence"/>
</dbReference>
<protein>
    <submittedName>
        <fullName evidence="1">Uncharacterized protein</fullName>
    </submittedName>
</protein>
<comment type="caution">
    <text evidence="1">The sequence shown here is derived from an EMBL/GenBank/DDBJ whole genome shotgun (WGS) entry which is preliminary data.</text>
</comment>
<evidence type="ECO:0000313" key="2">
    <source>
        <dbReference type="Proteomes" id="UP000483286"/>
    </source>
</evidence>
<proteinExistence type="predicted"/>
<dbReference type="AlphaFoldDB" id="A0A7C9IAV6"/>
<name>A0A7C9IAV6_9DEIO</name>
<accession>A0A7C9IAV6</accession>
<keyword evidence="2" id="KW-1185">Reference proteome</keyword>